<dbReference type="AlphaFoldDB" id="D0A3L3"/>
<dbReference type="KEGG" id="tbg:TbgDal_X9480"/>
<protein>
    <submittedName>
        <fullName evidence="1">Uncharacterized protein</fullName>
    </submittedName>
</protein>
<evidence type="ECO:0000313" key="2">
    <source>
        <dbReference type="Proteomes" id="UP000002316"/>
    </source>
</evidence>
<name>D0A3L3_TRYB9</name>
<reference evidence="2" key="1">
    <citation type="journal article" date="2010" name="PLoS Negl. Trop. Dis.">
        <title>The genome sequence of Trypanosoma brucei gambiense, causative agent of chronic human african trypanosomiasis.</title>
        <authorList>
            <person name="Jackson A.P."/>
            <person name="Sanders M."/>
            <person name="Berry A."/>
            <person name="McQuillan J."/>
            <person name="Aslett M.A."/>
            <person name="Quail M.A."/>
            <person name="Chukualim B."/>
            <person name="Capewell P."/>
            <person name="MacLeod A."/>
            <person name="Melville S.E."/>
            <person name="Gibson W."/>
            <person name="Barry J.D."/>
            <person name="Berriman M."/>
            <person name="Hertz-Fowler C."/>
        </authorList>
    </citation>
    <scope>NUCLEOTIDE SEQUENCE [LARGE SCALE GENOMIC DNA]</scope>
    <source>
        <strain evidence="2">MHOM/CI/86/DAL972</strain>
    </source>
</reference>
<dbReference type="EMBL" id="FN554973">
    <property type="protein sequence ID" value="CBH15857.1"/>
    <property type="molecule type" value="Genomic_DNA"/>
</dbReference>
<sequence length="105" mass="12384">MYSRQSKQVPQHHITTVWGSQPQNKTMLDCHVRFFRQPLASAAILRALRSGYVQFMLCSEMALRYQFNTSPLLGNRWFIFLLPRRHLIVTTWSEGVPYCLCTRFC</sequence>
<dbReference type="GeneID" id="23866074"/>
<gene>
    <name evidence="1" type="ORF">TbgDal_X9480</name>
</gene>
<organism evidence="1 2">
    <name type="scientific">Trypanosoma brucei gambiense (strain MHOM/CI/86/DAL972)</name>
    <dbReference type="NCBI Taxonomy" id="679716"/>
    <lineage>
        <taxon>Eukaryota</taxon>
        <taxon>Discoba</taxon>
        <taxon>Euglenozoa</taxon>
        <taxon>Kinetoplastea</taxon>
        <taxon>Metakinetoplastina</taxon>
        <taxon>Trypanosomatida</taxon>
        <taxon>Trypanosomatidae</taxon>
        <taxon>Trypanosoma</taxon>
    </lineage>
</organism>
<dbReference type="RefSeq" id="XP_011778121.1">
    <property type="nucleotide sequence ID" value="XM_011779819.1"/>
</dbReference>
<proteinExistence type="predicted"/>
<accession>D0A3L3</accession>
<evidence type="ECO:0000313" key="1">
    <source>
        <dbReference type="EMBL" id="CBH15857.1"/>
    </source>
</evidence>
<dbReference type="Proteomes" id="UP000002316">
    <property type="component" value="Chromosome 10"/>
</dbReference>